<protein>
    <recommendedName>
        <fullName evidence="5">Anaphase-promoting complex subunit 4-like WD40 domain-containing protein</fullName>
    </recommendedName>
</protein>
<reference evidence="6 7" key="1">
    <citation type="submission" date="2018-12" db="EMBL/GenBank/DDBJ databases">
        <authorList>
            <person name="Toschakov S.V."/>
        </authorList>
    </citation>
    <scope>NUCLEOTIDE SEQUENCE [LARGE SCALE GENOMIC DNA]</scope>
    <source>
        <strain evidence="6 7">GM2012</strain>
    </source>
</reference>
<sequence length="423" mass="43311">MRAPGAEHGPGPIAVAQNPRPGGSSSMIGLKRRSPGDLRRSGLEGVTAVALIGSLAGCGRPVEPIDPVAAIDAAAAGEEAVLATDRPTALIAESVPEIRAVLPTAPQPSSLAVSADGRLLAVGDKRGVALWDLEPPAHRATLQGQPALVSAVAFDPSGRTLATVGYESSPEFAAVLMRWDTGALGTGRVVLKSPDQIATMRFSPDGSTLVLGTEDEEDAGRVAFLDVESGELEVLGATLKTTVSRLAVAPAGDRVAASSWRTVNYSDQGELVLFDSSSKEEVARPGSGIGRINDLAFSPDGTTLAVACQRPGGEWTVLRFDAATGAAREPVDTPSVEVSSLAFSPDGSLLAMGAHDGAIRLLELGSGAMLQGPSYHRGAAVLLAFSPDGRTLLSAALDRQVALWDVPLLQKTGRAGASAAGKE</sequence>
<dbReference type="PROSITE" id="PS00678">
    <property type="entry name" value="WD_REPEATS_1"/>
    <property type="match status" value="1"/>
</dbReference>
<evidence type="ECO:0000256" key="1">
    <source>
        <dbReference type="ARBA" id="ARBA00022574"/>
    </source>
</evidence>
<proteinExistence type="predicted"/>
<dbReference type="PROSITE" id="PS50082">
    <property type="entry name" value="WD_REPEATS_2"/>
    <property type="match status" value="2"/>
</dbReference>
<dbReference type="SUPFAM" id="SSF69322">
    <property type="entry name" value="Tricorn protease domain 2"/>
    <property type="match status" value="1"/>
</dbReference>
<dbReference type="InterPro" id="IPR019775">
    <property type="entry name" value="WD40_repeat_CS"/>
</dbReference>
<dbReference type="Pfam" id="PF12894">
    <property type="entry name" value="ANAPC4_WD40"/>
    <property type="match status" value="1"/>
</dbReference>
<dbReference type="Proteomes" id="UP000280296">
    <property type="component" value="Unassembled WGS sequence"/>
</dbReference>
<dbReference type="Pfam" id="PF00400">
    <property type="entry name" value="WD40"/>
    <property type="match status" value="1"/>
</dbReference>
<dbReference type="InterPro" id="IPR001680">
    <property type="entry name" value="WD40_rpt"/>
</dbReference>
<comment type="caution">
    <text evidence="6">The sequence shown here is derived from an EMBL/GenBank/DDBJ whole genome shotgun (WGS) entry which is preliminary data.</text>
</comment>
<evidence type="ECO:0000313" key="6">
    <source>
        <dbReference type="EMBL" id="RUL87126.1"/>
    </source>
</evidence>
<feature type="region of interest" description="Disordered" evidence="4">
    <location>
        <begin position="1"/>
        <end position="40"/>
    </location>
</feature>
<reference evidence="6 7" key="2">
    <citation type="submission" date="2019-01" db="EMBL/GenBank/DDBJ databases">
        <title>Tautonia sociabilis, a novel thermotolerant planctomycete of Isosphaeraceae family, isolated from a 4000 m deep subterranean habitat.</title>
        <authorList>
            <person name="Kovaleva O.L."/>
            <person name="Elcheninov A.G."/>
            <person name="Van Heerden E."/>
            <person name="Toshchakov S.V."/>
            <person name="Novikov A."/>
            <person name="Bonch-Osmolovskaya E.A."/>
            <person name="Kublanov I.V."/>
        </authorList>
    </citation>
    <scope>NUCLEOTIDE SEQUENCE [LARGE SCALE GENOMIC DNA]</scope>
    <source>
        <strain evidence="6 7">GM2012</strain>
    </source>
</reference>
<evidence type="ECO:0000256" key="3">
    <source>
        <dbReference type="PROSITE-ProRule" id="PRU00221"/>
    </source>
</evidence>
<evidence type="ECO:0000256" key="2">
    <source>
        <dbReference type="ARBA" id="ARBA00022737"/>
    </source>
</evidence>
<dbReference type="Gene3D" id="2.130.10.10">
    <property type="entry name" value="YVTN repeat-like/Quinoprotein amine dehydrogenase"/>
    <property type="match status" value="2"/>
</dbReference>
<dbReference type="PANTHER" id="PTHR19879:SF9">
    <property type="entry name" value="TRANSCRIPTION INITIATION FACTOR TFIID SUBUNIT 5"/>
    <property type="match status" value="1"/>
</dbReference>
<dbReference type="InterPro" id="IPR024977">
    <property type="entry name" value="Apc4-like_WD40_dom"/>
</dbReference>
<organism evidence="6 7">
    <name type="scientific">Tautonia sociabilis</name>
    <dbReference type="NCBI Taxonomy" id="2080755"/>
    <lineage>
        <taxon>Bacteria</taxon>
        <taxon>Pseudomonadati</taxon>
        <taxon>Planctomycetota</taxon>
        <taxon>Planctomycetia</taxon>
        <taxon>Isosphaerales</taxon>
        <taxon>Isosphaeraceae</taxon>
        <taxon>Tautonia</taxon>
    </lineage>
</organism>
<keyword evidence="7" id="KW-1185">Reference proteome</keyword>
<evidence type="ECO:0000256" key="4">
    <source>
        <dbReference type="SAM" id="MobiDB-lite"/>
    </source>
</evidence>
<evidence type="ECO:0000259" key="5">
    <source>
        <dbReference type="Pfam" id="PF12894"/>
    </source>
</evidence>
<evidence type="ECO:0000313" key="7">
    <source>
        <dbReference type="Proteomes" id="UP000280296"/>
    </source>
</evidence>
<name>A0A432MIZ3_9BACT</name>
<keyword evidence="2" id="KW-0677">Repeat</keyword>
<keyword evidence="1 3" id="KW-0853">WD repeat</keyword>
<accession>A0A432MIZ3</accession>
<dbReference type="EMBL" id="RYZH01000025">
    <property type="protein sequence ID" value="RUL87126.1"/>
    <property type="molecule type" value="Genomic_DNA"/>
</dbReference>
<feature type="repeat" description="WD" evidence="3">
    <location>
        <begin position="331"/>
        <end position="372"/>
    </location>
</feature>
<feature type="domain" description="Anaphase-promoting complex subunit 4-like WD40" evidence="5">
    <location>
        <begin position="332"/>
        <end position="377"/>
    </location>
</feature>
<dbReference type="InterPro" id="IPR015943">
    <property type="entry name" value="WD40/YVTN_repeat-like_dom_sf"/>
</dbReference>
<dbReference type="SMART" id="SM00320">
    <property type="entry name" value="WD40"/>
    <property type="match status" value="4"/>
</dbReference>
<feature type="repeat" description="WD" evidence="3">
    <location>
        <begin position="373"/>
        <end position="406"/>
    </location>
</feature>
<dbReference type="PANTHER" id="PTHR19879">
    <property type="entry name" value="TRANSCRIPTION INITIATION FACTOR TFIID"/>
    <property type="match status" value="1"/>
</dbReference>
<gene>
    <name evidence="6" type="ORF">TsocGM_13670</name>
</gene>
<dbReference type="AlphaFoldDB" id="A0A432MIZ3"/>
<dbReference type="PROSITE" id="PS50294">
    <property type="entry name" value="WD_REPEATS_REGION"/>
    <property type="match status" value="1"/>
</dbReference>